<dbReference type="STRING" id="484498.SAMN05421686_107123"/>
<dbReference type="InterPro" id="IPR026349">
    <property type="entry name" value="CHP04255"/>
</dbReference>
<name>A0A1N7NMM5_9GAMM</name>
<proteinExistence type="predicted"/>
<reference evidence="2" key="1">
    <citation type="submission" date="2017-01" db="EMBL/GenBank/DDBJ databases">
        <authorList>
            <person name="Varghese N."/>
            <person name="Submissions S."/>
        </authorList>
    </citation>
    <scope>NUCLEOTIDE SEQUENCE [LARGE SCALE GENOMIC DNA]</scope>
    <source>
        <strain evidence="2">DSM 24913</strain>
    </source>
</reference>
<evidence type="ECO:0000313" key="1">
    <source>
        <dbReference type="EMBL" id="SIS99419.1"/>
    </source>
</evidence>
<evidence type="ECO:0000313" key="2">
    <source>
        <dbReference type="Proteomes" id="UP000185639"/>
    </source>
</evidence>
<accession>A0A1N7NMM5</accession>
<dbReference type="EMBL" id="FTOH01000007">
    <property type="protein sequence ID" value="SIS99419.1"/>
    <property type="molecule type" value="Genomic_DNA"/>
</dbReference>
<gene>
    <name evidence="1" type="ORF">SAMN05421686_107123</name>
</gene>
<dbReference type="RefSeq" id="WP_076516457.1">
    <property type="nucleotide sequence ID" value="NZ_FTOH01000007.1"/>
</dbReference>
<keyword evidence="2" id="KW-1185">Reference proteome</keyword>
<sequence length="258" mass="29379">MTFESSPRTILPKNPLVEVVTQVAFVSEADDFESGEKVLRLHNCIKEFFPLFKKAKSVSLNLNTDEQSVSQIERPIYEFSSFDESARVVVEADSMVLVLKKYESWEVLFQYIEAAYEAVKTTYTERLIRRVGLRYKNVIQRSILQGVDDDADWTSLLRESLISVQDDPDLRSIILSAGGSFTLSMDELCRNAKMNANYGIVKHAQSGESCFMIDSDYFIEGVQNYDSAKQFLGKANVKARDFFHWCITPALLKEFGAE</sequence>
<dbReference type="OrthoDB" id="7107919at2"/>
<organism evidence="1 2">
    <name type="scientific">Thalassolituus maritimus</name>
    <dbReference type="NCBI Taxonomy" id="484498"/>
    <lineage>
        <taxon>Bacteria</taxon>
        <taxon>Pseudomonadati</taxon>
        <taxon>Pseudomonadota</taxon>
        <taxon>Gammaproteobacteria</taxon>
        <taxon>Oceanospirillales</taxon>
        <taxon>Oceanospirillaceae</taxon>
        <taxon>Thalassolituus</taxon>
    </lineage>
</organism>
<dbReference type="AlphaFoldDB" id="A0A1N7NMM5"/>
<protein>
    <submittedName>
        <fullName evidence="1">TIGR04255 family protein</fullName>
    </submittedName>
</protein>
<dbReference type="Proteomes" id="UP000185639">
    <property type="component" value="Unassembled WGS sequence"/>
</dbReference>
<dbReference type="NCBIfam" id="TIGR04255">
    <property type="entry name" value="sporadTIGR04255"/>
    <property type="match status" value="1"/>
</dbReference>